<dbReference type="Proteomes" id="UP000539538">
    <property type="component" value="Unassembled WGS sequence"/>
</dbReference>
<protein>
    <submittedName>
        <fullName evidence="1">Uncharacterized protein</fullName>
    </submittedName>
</protein>
<sequence length="84" mass="9563">MSSWKQNIQVRDLDDAQRLEITCKACAHVHYLTKAMICRSEEREFEYLDEVERNEICKARGCRGAVRLAMPRKGDTSGFVGGLA</sequence>
<dbReference type="EMBL" id="JACHOT010000009">
    <property type="protein sequence ID" value="MBB4653040.1"/>
    <property type="molecule type" value="Genomic_DNA"/>
</dbReference>
<organism evidence="1 2">
    <name type="scientific">Aminobacter niigataensis</name>
    <dbReference type="NCBI Taxonomy" id="83265"/>
    <lineage>
        <taxon>Bacteria</taxon>
        <taxon>Pseudomonadati</taxon>
        <taxon>Pseudomonadota</taxon>
        <taxon>Alphaproteobacteria</taxon>
        <taxon>Hyphomicrobiales</taxon>
        <taxon>Phyllobacteriaceae</taxon>
        <taxon>Aminobacter</taxon>
    </lineage>
</organism>
<gene>
    <name evidence="1" type="ORF">GGQ99_004824</name>
</gene>
<reference evidence="1 2" key="1">
    <citation type="submission" date="2020-08" db="EMBL/GenBank/DDBJ databases">
        <title>Genomic Encyclopedia of Type Strains, Phase IV (KMG-IV): sequencing the most valuable type-strain genomes for metagenomic binning, comparative biology and taxonomic classification.</title>
        <authorList>
            <person name="Goeker M."/>
        </authorList>
    </citation>
    <scope>NUCLEOTIDE SEQUENCE [LARGE SCALE GENOMIC DNA]</scope>
    <source>
        <strain evidence="1 2">DSM 7050</strain>
    </source>
</reference>
<evidence type="ECO:0000313" key="1">
    <source>
        <dbReference type="EMBL" id="MBB4653040.1"/>
    </source>
</evidence>
<name>A0ABR6LAJ8_9HYPH</name>
<keyword evidence="2" id="KW-1185">Reference proteome</keyword>
<proteinExistence type="predicted"/>
<accession>A0ABR6LAJ8</accession>
<dbReference type="RefSeq" id="WP_183264431.1">
    <property type="nucleotide sequence ID" value="NZ_BAAAVZ010000026.1"/>
</dbReference>
<comment type="caution">
    <text evidence="1">The sequence shown here is derived from an EMBL/GenBank/DDBJ whole genome shotgun (WGS) entry which is preliminary data.</text>
</comment>
<evidence type="ECO:0000313" key="2">
    <source>
        <dbReference type="Proteomes" id="UP000539538"/>
    </source>
</evidence>